<dbReference type="GO" id="GO:0047480">
    <property type="term" value="F:UDP-N-acetylmuramoyl-tripeptide-D-alanyl-D-alanine ligase activity"/>
    <property type="evidence" value="ECO:0007669"/>
    <property type="project" value="UniProtKB-EC"/>
</dbReference>
<dbReference type="SUPFAM" id="SSF53623">
    <property type="entry name" value="MurD-like peptide ligases, catalytic domain"/>
    <property type="match status" value="1"/>
</dbReference>
<proteinExistence type="predicted"/>
<dbReference type="InterPro" id="IPR035911">
    <property type="entry name" value="MurE/MurF_N"/>
</dbReference>
<dbReference type="PANTHER" id="PTHR43024:SF1">
    <property type="entry name" value="UDP-N-ACETYLMURAMOYL-TRIPEPTIDE--D-ALANYL-D-ALANINE LIGASE"/>
    <property type="match status" value="1"/>
</dbReference>
<comment type="caution">
    <text evidence="5">The sequence shown here is derived from an EMBL/GenBank/DDBJ whole genome shotgun (WGS) entry which is preliminary data.</text>
</comment>
<sequence>MANLNISFVKSFCTDITGNISSSFIFNGVSTESKEVMEGNLFIPLKDEGGNEKKEVLEAIKNGAAALIWSKERAIPEDLPDSFPVFWVEDIKQTIQKMAKRYMEEVDPTVIAVTGGEDKAITKELIAATLKKNYHVHTTSQSKSPWMDLCLGVLNMDAHTNVFIGEYGSHTQGDISKLSHLIEPNIAVITSIQQDEQEGNKSPEVILEEFSSIESGMRPSAVLVLDGDNTQLFNKEWKTDTVFCGFSHHSLFQIQSLQEENEYIHFELKGVHMPFTLHKQWKQFIKNAVFGIAIAVHLGVLPDEMLASLKEYKK</sequence>
<evidence type="ECO:0000259" key="4">
    <source>
        <dbReference type="Pfam" id="PF08245"/>
    </source>
</evidence>
<dbReference type="InterPro" id="IPR036565">
    <property type="entry name" value="Mur-like_cat_sf"/>
</dbReference>
<keyword evidence="2" id="KW-0547">Nucleotide-binding</keyword>
<name>A0ABT9ZS67_9BACI</name>
<evidence type="ECO:0000256" key="3">
    <source>
        <dbReference type="ARBA" id="ARBA00022840"/>
    </source>
</evidence>
<dbReference type="InterPro" id="IPR051046">
    <property type="entry name" value="MurCDEF_CellWall_CoF430Synth"/>
</dbReference>
<feature type="domain" description="Mur ligase central" evidence="4">
    <location>
        <begin position="113"/>
        <end position="294"/>
    </location>
</feature>
<evidence type="ECO:0000313" key="5">
    <source>
        <dbReference type="EMBL" id="MDQ0253820.1"/>
    </source>
</evidence>
<dbReference type="EC" id="6.3.2.10" evidence="5"/>
<dbReference type="RefSeq" id="WP_307322968.1">
    <property type="nucleotide sequence ID" value="NZ_JAUSUG010000003.1"/>
</dbReference>
<keyword evidence="3" id="KW-0067">ATP-binding</keyword>
<dbReference type="InterPro" id="IPR013221">
    <property type="entry name" value="Mur_ligase_cen"/>
</dbReference>
<keyword evidence="6" id="KW-1185">Reference proteome</keyword>
<dbReference type="Gene3D" id="3.40.1190.10">
    <property type="entry name" value="Mur-like, catalytic domain"/>
    <property type="match status" value="1"/>
</dbReference>
<dbReference type="EMBL" id="JAUSUG010000003">
    <property type="protein sequence ID" value="MDQ0253820.1"/>
    <property type="molecule type" value="Genomic_DNA"/>
</dbReference>
<gene>
    <name evidence="5" type="ORF">J2S74_001192</name>
</gene>
<evidence type="ECO:0000256" key="1">
    <source>
        <dbReference type="ARBA" id="ARBA00022598"/>
    </source>
</evidence>
<dbReference type="SUPFAM" id="SSF63418">
    <property type="entry name" value="MurE/MurF N-terminal domain"/>
    <property type="match status" value="1"/>
</dbReference>
<protein>
    <submittedName>
        <fullName evidence="5">UDP-N-acetylmuramoyl-tripeptide--D-alanyl-D-alanine ligase</fullName>
        <ecNumber evidence="5">6.3.2.10</ecNumber>
    </submittedName>
</protein>
<accession>A0ABT9ZS67</accession>
<organism evidence="5 6">
    <name type="scientific">Evansella vedderi</name>
    <dbReference type="NCBI Taxonomy" id="38282"/>
    <lineage>
        <taxon>Bacteria</taxon>
        <taxon>Bacillati</taxon>
        <taxon>Bacillota</taxon>
        <taxon>Bacilli</taxon>
        <taxon>Bacillales</taxon>
        <taxon>Bacillaceae</taxon>
        <taxon>Evansella</taxon>
    </lineage>
</organism>
<dbReference type="Proteomes" id="UP001230005">
    <property type="component" value="Unassembled WGS sequence"/>
</dbReference>
<evidence type="ECO:0000313" key="6">
    <source>
        <dbReference type="Proteomes" id="UP001230005"/>
    </source>
</evidence>
<dbReference type="Pfam" id="PF08245">
    <property type="entry name" value="Mur_ligase_M"/>
    <property type="match status" value="1"/>
</dbReference>
<evidence type="ECO:0000256" key="2">
    <source>
        <dbReference type="ARBA" id="ARBA00022741"/>
    </source>
</evidence>
<reference evidence="5 6" key="1">
    <citation type="submission" date="2023-07" db="EMBL/GenBank/DDBJ databases">
        <title>Genomic Encyclopedia of Type Strains, Phase IV (KMG-IV): sequencing the most valuable type-strain genomes for metagenomic binning, comparative biology and taxonomic classification.</title>
        <authorList>
            <person name="Goeker M."/>
        </authorList>
    </citation>
    <scope>NUCLEOTIDE SEQUENCE [LARGE SCALE GENOMIC DNA]</scope>
    <source>
        <strain evidence="5 6">DSM 9768</strain>
    </source>
</reference>
<dbReference type="PANTHER" id="PTHR43024">
    <property type="entry name" value="UDP-N-ACETYLMURAMOYL-TRIPEPTIDE--D-ALANYL-D-ALANINE LIGASE"/>
    <property type="match status" value="1"/>
</dbReference>
<dbReference type="Gene3D" id="3.40.1390.10">
    <property type="entry name" value="MurE/MurF, N-terminal domain"/>
    <property type="match status" value="1"/>
</dbReference>
<keyword evidence="1 5" id="KW-0436">Ligase</keyword>